<dbReference type="InterPro" id="IPR050425">
    <property type="entry name" value="NAD(P)_dehydrat-like"/>
</dbReference>
<dbReference type="PANTHER" id="PTHR10366:SF564">
    <property type="entry name" value="STEROL-4-ALPHA-CARBOXYLATE 3-DEHYDROGENASE, DECARBOXYLATING"/>
    <property type="match status" value="1"/>
</dbReference>
<dbReference type="PANTHER" id="PTHR10366">
    <property type="entry name" value="NAD DEPENDENT EPIMERASE/DEHYDRATASE"/>
    <property type="match status" value="1"/>
</dbReference>
<accession>A0A9P5TLF9</accession>
<gene>
    <name evidence="4" type="ORF">CPB84DRAFT_1709933</name>
</gene>
<dbReference type="EMBL" id="JADNYJ010000056">
    <property type="protein sequence ID" value="KAF8898048.1"/>
    <property type="molecule type" value="Genomic_DNA"/>
</dbReference>
<protein>
    <recommendedName>
        <fullName evidence="3">NAD-dependent epimerase/dehydratase domain-containing protein</fullName>
    </recommendedName>
</protein>
<dbReference type="Gene3D" id="3.40.50.720">
    <property type="entry name" value="NAD(P)-binding Rossmann-like Domain"/>
    <property type="match status" value="1"/>
</dbReference>
<feature type="domain" description="NAD-dependent epimerase/dehydratase" evidence="3">
    <location>
        <begin position="6"/>
        <end position="118"/>
    </location>
</feature>
<dbReference type="InterPro" id="IPR036291">
    <property type="entry name" value="NAD(P)-bd_dom_sf"/>
</dbReference>
<sequence>MAKELVLVTGVSGFIAGHTTEELLKRGFRVRGTARGAKYEQLVKTVNVPDLEFVKVDDIATGDFTEALKGVDAVVHIACPLPGRKDLEETFRSAIEGTLNVVRQAQKAGIKKFVVTSSFGTLLSRKSYELVFAVGG</sequence>
<dbReference type="GO" id="GO:0016616">
    <property type="term" value="F:oxidoreductase activity, acting on the CH-OH group of donors, NAD or NADP as acceptor"/>
    <property type="evidence" value="ECO:0007669"/>
    <property type="project" value="TreeGrafter"/>
</dbReference>
<dbReference type="Proteomes" id="UP000724874">
    <property type="component" value="Unassembled WGS sequence"/>
</dbReference>
<evidence type="ECO:0000256" key="1">
    <source>
        <dbReference type="ARBA" id="ARBA00023002"/>
    </source>
</evidence>
<comment type="caution">
    <text evidence="4">The sequence shown here is derived from an EMBL/GenBank/DDBJ whole genome shotgun (WGS) entry which is preliminary data.</text>
</comment>
<comment type="similarity">
    <text evidence="2">Belongs to the NAD(P)-dependent epimerase/dehydratase family. Dihydroflavonol-4-reductase subfamily.</text>
</comment>
<evidence type="ECO:0000313" key="4">
    <source>
        <dbReference type="EMBL" id="KAF8898048.1"/>
    </source>
</evidence>
<evidence type="ECO:0000259" key="3">
    <source>
        <dbReference type="Pfam" id="PF01370"/>
    </source>
</evidence>
<evidence type="ECO:0000313" key="5">
    <source>
        <dbReference type="Proteomes" id="UP000724874"/>
    </source>
</evidence>
<name>A0A9P5TLF9_GYMJU</name>
<keyword evidence="5" id="KW-1185">Reference proteome</keyword>
<dbReference type="OrthoDB" id="2735536at2759"/>
<organism evidence="4 5">
    <name type="scientific">Gymnopilus junonius</name>
    <name type="common">Spectacular rustgill mushroom</name>
    <name type="synonym">Gymnopilus spectabilis subsp. junonius</name>
    <dbReference type="NCBI Taxonomy" id="109634"/>
    <lineage>
        <taxon>Eukaryota</taxon>
        <taxon>Fungi</taxon>
        <taxon>Dikarya</taxon>
        <taxon>Basidiomycota</taxon>
        <taxon>Agaricomycotina</taxon>
        <taxon>Agaricomycetes</taxon>
        <taxon>Agaricomycetidae</taxon>
        <taxon>Agaricales</taxon>
        <taxon>Agaricineae</taxon>
        <taxon>Hymenogastraceae</taxon>
        <taxon>Gymnopilus</taxon>
    </lineage>
</organism>
<evidence type="ECO:0000256" key="2">
    <source>
        <dbReference type="ARBA" id="ARBA00023445"/>
    </source>
</evidence>
<keyword evidence="1" id="KW-0560">Oxidoreductase</keyword>
<dbReference type="Pfam" id="PF01370">
    <property type="entry name" value="Epimerase"/>
    <property type="match status" value="1"/>
</dbReference>
<dbReference type="AlphaFoldDB" id="A0A9P5TLF9"/>
<dbReference type="SUPFAM" id="SSF51735">
    <property type="entry name" value="NAD(P)-binding Rossmann-fold domains"/>
    <property type="match status" value="1"/>
</dbReference>
<reference evidence="4" key="1">
    <citation type="submission" date="2020-11" db="EMBL/GenBank/DDBJ databases">
        <authorList>
            <consortium name="DOE Joint Genome Institute"/>
            <person name="Ahrendt S."/>
            <person name="Riley R."/>
            <person name="Andreopoulos W."/>
            <person name="LaButti K."/>
            <person name="Pangilinan J."/>
            <person name="Ruiz-duenas F.J."/>
            <person name="Barrasa J.M."/>
            <person name="Sanchez-Garcia M."/>
            <person name="Camarero S."/>
            <person name="Miyauchi S."/>
            <person name="Serrano A."/>
            <person name="Linde D."/>
            <person name="Babiker R."/>
            <person name="Drula E."/>
            <person name="Ayuso-Fernandez I."/>
            <person name="Pacheco R."/>
            <person name="Padilla G."/>
            <person name="Ferreira P."/>
            <person name="Barriuso J."/>
            <person name="Kellner H."/>
            <person name="Castanera R."/>
            <person name="Alfaro M."/>
            <person name="Ramirez L."/>
            <person name="Pisabarro A.G."/>
            <person name="Kuo A."/>
            <person name="Tritt A."/>
            <person name="Lipzen A."/>
            <person name="He G."/>
            <person name="Yan M."/>
            <person name="Ng V."/>
            <person name="Cullen D."/>
            <person name="Martin F."/>
            <person name="Rosso M.-N."/>
            <person name="Henrissat B."/>
            <person name="Hibbett D."/>
            <person name="Martinez A.T."/>
            <person name="Grigoriev I.V."/>
        </authorList>
    </citation>
    <scope>NUCLEOTIDE SEQUENCE</scope>
    <source>
        <strain evidence="4">AH 44721</strain>
    </source>
</reference>
<proteinExistence type="inferred from homology"/>
<feature type="non-terminal residue" evidence="4">
    <location>
        <position position="1"/>
    </location>
</feature>
<dbReference type="InterPro" id="IPR001509">
    <property type="entry name" value="Epimerase_deHydtase"/>
</dbReference>